<dbReference type="InterPro" id="IPR042099">
    <property type="entry name" value="ANL_N_sf"/>
</dbReference>
<dbReference type="Proteomes" id="UP000295278">
    <property type="component" value="Unassembled WGS sequence"/>
</dbReference>
<dbReference type="RefSeq" id="WP_131908752.1">
    <property type="nucleotide sequence ID" value="NZ_SMFM01000002.1"/>
</dbReference>
<gene>
    <name evidence="4" type="ORF">E0F89_04975</name>
</gene>
<proteinExistence type="inferred from homology"/>
<protein>
    <submittedName>
        <fullName evidence="4">O-succinylbenzoic acid--CoA ligase</fullName>
    </submittedName>
</protein>
<dbReference type="AlphaFoldDB" id="A0A4R5AYP3"/>
<comment type="similarity">
    <text evidence="1">Belongs to the ATP-dependent AMP-binding enzyme family.</text>
</comment>
<dbReference type="InterPro" id="IPR045851">
    <property type="entry name" value="AMP-bd_C_sf"/>
</dbReference>
<name>A0A4R5AYP3_9FLAO</name>
<organism evidence="4 5">
    <name type="scientific">Flavobacterium caseinilyticum</name>
    <dbReference type="NCBI Taxonomy" id="2541732"/>
    <lineage>
        <taxon>Bacteria</taxon>
        <taxon>Pseudomonadati</taxon>
        <taxon>Bacteroidota</taxon>
        <taxon>Flavobacteriia</taxon>
        <taxon>Flavobacteriales</taxon>
        <taxon>Flavobacteriaceae</taxon>
        <taxon>Flavobacterium</taxon>
    </lineage>
</organism>
<comment type="caution">
    <text evidence="4">The sequence shown here is derived from an EMBL/GenBank/DDBJ whole genome shotgun (WGS) entry which is preliminary data.</text>
</comment>
<reference evidence="4 5" key="1">
    <citation type="submission" date="2019-03" db="EMBL/GenBank/DDBJ databases">
        <title>Flavobacterium AT-3-2 sp. nov., isolated from arctic soil.</title>
        <authorList>
            <person name="Chaudhary D.K."/>
        </authorList>
    </citation>
    <scope>NUCLEOTIDE SEQUENCE [LARGE SCALE GENOMIC DNA]</scope>
    <source>
        <strain evidence="4 5">AT-3-2</strain>
    </source>
</reference>
<dbReference type="SUPFAM" id="SSF56801">
    <property type="entry name" value="Acetyl-CoA synthetase-like"/>
    <property type="match status" value="1"/>
</dbReference>
<dbReference type="GO" id="GO:0006631">
    <property type="term" value="P:fatty acid metabolic process"/>
    <property type="evidence" value="ECO:0007669"/>
    <property type="project" value="TreeGrafter"/>
</dbReference>
<dbReference type="GO" id="GO:0031956">
    <property type="term" value="F:medium-chain fatty acid-CoA ligase activity"/>
    <property type="evidence" value="ECO:0007669"/>
    <property type="project" value="TreeGrafter"/>
</dbReference>
<dbReference type="InterPro" id="IPR000873">
    <property type="entry name" value="AMP-dep_synth/lig_dom"/>
</dbReference>
<dbReference type="Gene3D" id="3.40.50.12780">
    <property type="entry name" value="N-terminal domain of ligase-like"/>
    <property type="match status" value="1"/>
</dbReference>
<feature type="domain" description="AMP-dependent synthetase/ligase" evidence="3">
    <location>
        <begin position="62"/>
        <end position="200"/>
    </location>
</feature>
<dbReference type="PANTHER" id="PTHR43201">
    <property type="entry name" value="ACYL-COA SYNTHETASE"/>
    <property type="match status" value="1"/>
</dbReference>
<dbReference type="EMBL" id="SMFM01000002">
    <property type="protein sequence ID" value="TDD76956.1"/>
    <property type="molecule type" value="Genomic_DNA"/>
</dbReference>
<keyword evidence="2 4" id="KW-0436">Ligase</keyword>
<accession>A0A4R5AYP3</accession>
<dbReference type="Gene3D" id="3.30.300.30">
    <property type="match status" value="1"/>
</dbReference>
<evidence type="ECO:0000256" key="1">
    <source>
        <dbReference type="ARBA" id="ARBA00006432"/>
    </source>
</evidence>
<dbReference type="Pfam" id="PF00501">
    <property type="entry name" value="AMP-binding"/>
    <property type="match status" value="1"/>
</dbReference>
<keyword evidence="5" id="KW-1185">Reference proteome</keyword>
<evidence type="ECO:0000313" key="4">
    <source>
        <dbReference type="EMBL" id="TDD76956.1"/>
    </source>
</evidence>
<sequence length="349" mass="39256">MKNTLTYNNVHNLFKLNGFHLNRNDLCRVAYSFIKEGDEYEKSVGDFLLDWFDNKSYLDLSTSGTTGTPKLIRIEKQAMVNSAIATGNFFDLQPGDKALHCLPTKYIAGKMMFVRSFILGLDIDFVAPSSHPMTNNIVKYDFVAMVPLQAQNSLKQLENVKKMIVGGAKMNTTLEKKLSKLKTKVYETYGMTETITHIAAKEVGEDAFSVLPDITISCDDRSCLVIHAPKISNEAIITNDIVDLRNDNQFVFLGRIDNVINSGGIKLIPEKIEAKLSDKINSRFFVTGKQDPVLGEKLVLVIEGEIQSVDTIIFEGLDKYEKPKEIFYVSKFSETENGKIKRKEIIDSL</sequence>
<evidence type="ECO:0000313" key="5">
    <source>
        <dbReference type="Proteomes" id="UP000295278"/>
    </source>
</evidence>
<dbReference type="OrthoDB" id="8870348at2"/>
<evidence type="ECO:0000256" key="2">
    <source>
        <dbReference type="ARBA" id="ARBA00022598"/>
    </source>
</evidence>
<evidence type="ECO:0000259" key="3">
    <source>
        <dbReference type="Pfam" id="PF00501"/>
    </source>
</evidence>
<dbReference type="PANTHER" id="PTHR43201:SF5">
    <property type="entry name" value="MEDIUM-CHAIN ACYL-COA LIGASE ACSF2, MITOCHONDRIAL"/>
    <property type="match status" value="1"/>
</dbReference>